<proteinExistence type="predicted"/>
<dbReference type="InterPro" id="IPR021373">
    <property type="entry name" value="DUF2993"/>
</dbReference>
<comment type="caution">
    <text evidence="1">The sequence shown here is derived from an EMBL/GenBank/DDBJ whole genome shotgun (WGS) entry which is preliminary data.</text>
</comment>
<gene>
    <name evidence="1" type="ORF">J2X26_000772</name>
</gene>
<reference evidence="1 2" key="1">
    <citation type="submission" date="2023-07" db="EMBL/GenBank/DDBJ databases">
        <title>Sorghum-associated microbial communities from plants grown in Nebraska, USA.</title>
        <authorList>
            <person name="Schachtman D."/>
        </authorList>
    </citation>
    <scope>NUCLEOTIDE SEQUENCE [LARGE SCALE GENOMIC DNA]</scope>
    <source>
        <strain evidence="1 2">BE332</strain>
    </source>
</reference>
<keyword evidence="2" id="KW-1185">Reference proteome</keyword>
<dbReference type="Pfam" id="PF11209">
    <property type="entry name" value="LmeA"/>
    <property type="match status" value="1"/>
</dbReference>
<accession>A0ABU0EBN5</accession>
<dbReference type="RefSeq" id="WP_307489991.1">
    <property type="nucleotide sequence ID" value="NZ_JAUSVB010000001.1"/>
</dbReference>
<dbReference type="EMBL" id="JAUSVB010000001">
    <property type="protein sequence ID" value="MDQ0372475.1"/>
    <property type="molecule type" value="Genomic_DNA"/>
</dbReference>
<evidence type="ECO:0000313" key="1">
    <source>
        <dbReference type="EMBL" id="MDQ0372475.1"/>
    </source>
</evidence>
<sequence length="234" mass="23485">MSARGVAIGVLTTCVVLVAGAFVADRVAASTAEKQVVAAIEENLDVVGTPTVELGGFPFLTQLLAGSIDDVTGTVDGVTLEGIDATDVTFDGHDVSTSEPYTVGTATISATLPTASIEQIVADRSDLEIAVAVDGGALTASGEVLGLRLAADLVPRVEDGTLLVSVENVQIAGLTVSIDDLPNAIGDRLTDIEIPVEGLPDGLVLSDATVVADGVRITADGTDVVLPTTAPPAG</sequence>
<protein>
    <recommendedName>
        <fullName evidence="3">DUF2993 domain-containing protein</fullName>
    </recommendedName>
</protein>
<name>A0ABU0EBN5_9CELL</name>
<dbReference type="Proteomes" id="UP001239626">
    <property type="component" value="Unassembled WGS sequence"/>
</dbReference>
<evidence type="ECO:0000313" key="2">
    <source>
        <dbReference type="Proteomes" id="UP001239626"/>
    </source>
</evidence>
<organism evidence="1 2">
    <name type="scientific">Cellulomonas humilata</name>
    <dbReference type="NCBI Taxonomy" id="144055"/>
    <lineage>
        <taxon>Bacteria</taxon>
        <taxon>Bacillati</taxon>
        <taxon>Actinomycetota</taxon>
        <taxon>Actinomycetes</taxon>
        <taxon>Micrococcales</taxon>
        <taxon>Cellulomonadaceae</taxon>
        <taxon>Cellulomonas</taxon>
    </lineage>
</organism>
<evidence type="ECO:0008006" key="3">
    <source>
        <dbReference type="Google" id="ProtNLM"/>
    </source>
</evidence>